<keyword evidence="4" id="KW-1185">Reference proteome</keyword>
<proteinExistence type="predicted"/>
<accession>A0ABS7L824</accession>
<dbReference type="RefSeq" id="WP_221919938.1">
    <property type="nucleotide sequence ID" value="NZ_CP173660.1"/>
</dbReference>
<name>A0ABS7L824_9FIRM</name>
<keyword evidence="1" id="KW-0328">Glycosyltransferase</keyword>
<sequence length="225" mass="25908">MSEKIKVLGVLIDSLTAKAAMQEAIRYMETEPINTIEVLAGQAVIELVETGDLREKLEKMDLLVVGDKTLLELSNVEDRRLIREAETNLFLKMFMRYLDKGKKKVFLIARTQENLEAFQAHIEKYYRNMVISGMEAVEERPGIDDMIINKINGAETECVLSALPSPFQEDFVERSAHLLDARLWLGIGEGIQNTRHTNVKKKRIRDIFVKLMLKSEIKRKEREQS</sequence>
<evidence type="ECO:0000313" key="4">
    <source>
        <dbReference type="Proteomes" id="UP000779049"/>
    </source>
</evidence>
<dbReference type="Pfam" id="PF03808">
    <property type="entry name" value="Glyco_tran_WecG"/>
    <property type="match status" value="1"/>
</dbReference>
<dbReference type="EMBL" id="VIRV01000012">
    <property type="protein sequence ID" value="MBY0759220.1"/>
    <property type="molecule type" value="Genomic_DNA"/>
</dbReference>
<reference evidence="3 4" key="1">
    <citation type="journal article" date="2020" name="New Microbes New Infect">
        <title>Sellimonas caecigallum sp. nov., description and genome sequence of a new member of the Sellimonas genus isolated from the cecum of feral chicken.</title>
        <authorList>
            <person name="Wongkuna S."/>
            <person name="Ghimire S."/>
            <person name="Antony L."/>
            <person name="Chankhamhaengdecha S."/>
            <person name="Janvilisri T."/>
            <person name="Scaria J."/>
        </authorList>
    </citation>
    <scope>NUCLEOTIDE SEQUENCE [LARGE SCALE GENOMIC DNA]</scope>
    <source>
        <strain evidence="3 4">SW451</strain>
    </source>
</reference>
<evidence type="ECO:0000256" key="2">
    <source>
        <dbReference type="ARBA" id="ARBA00022679"/>
    </source>
</evidence>
<evidence type="ECO:0000256" key="1">
    <source>
        <dbReference type="ARBA" id="ARBA00022676"/>
    </source>
</evidence>
<evidence type="ECO:0000313" key="3">
    <source>
        <dbReference type="EMBL" id="MBY0759220.1"/>
    </source>
</evidence>
<comment type="caution">
    <text evidence="3">The sequence shown here is derived from an EMBL/GenBank/DDBJ whole genome shotgun (WGS) entry which is preliminary data.</text>
</comment>
<dbReference type="Proteomes" id="UP000779049">
    <property type="component" value="Unassembled WGS sequence"/>
</dbReference>
<organism evidence="3 4">
    <name type="scientific">Sellimonas caecigallum</name>
    <dbReference type="NCBI Taxonomy" id="2592333"/>
    <lineage>
        <taxon>Bacteria</taxon>
        <taxon>Bacillati</taxon>
        <taxon>Bacillota</taxon>
        <taxon>Clostridia</taxon>
        <taxon>Lachnospirales</taxon>
        <taxon>Lachnospiraceae</taxon>
        <taxon>Sellimonas</taxon>
    </lineage>
</organism>
<keyword evidence="2" id="KW-0808">Transferase</keyword>
<dbReference type="PANTHER" id="PTHR34136:SF1">
    <property type="entry name" value="UDP-N-ACETYL-D-MANNOSAMINURONIC ACID TRANSFERASE"/>
    <property type="match status" value="1"/>
</dbReference>
<dbReference type="InterPro" id="IPR004629">
    <property type="entry name" value="WecG_TagA_CpsF"/>
</dbReference>
<gene>
    <name evidence="3" type="ORF">FLB61_09000</name>
</gene>
<protein>
    <submittedName>
        <fullName evidence="3">WecB/TagA/CpsF family glycosyltransferase</fullName>
    </submittedName>
</protein>
<dbReference type="PANTHER" id="PTHR34136">
    <property type="match status" value="1"/>
</dbReference>